<keyword evidence="10" id="KW-1185">Reference proteome</keyword>
<organism evidence="9 10">
    <name type="scientific">Actinomadura rudentiformis</name>
    <dbReference type="NCBI Taxonomy" id="359158"/>
    <lineage>
        <taxon>Bacteria</taxon>
        <taxon>Bacillati</taxon>
        <taxon>Actinomycetota</taxon>
        <taxon>Actinomycetes</taxon>
        <taxon>Streptosporangiales</taxon>
        <taxon>Thermomonosporaceae</taxon>
        <taxon>Actinomadura</taxon>
    </lineage>
</organism>
<feature type="domain" description="Biotin synthase auxiliary protein C-terminal" evidence="8">
    <location>
        <begin position="51"/>
        <end position="73"/>
    </location>
</feature>
<accession>A0A6H9YUA3</accession>
<comment type="caution">
    <text evidence="9">The sequence shown here is derived from an EMBL/GenBank/DDBJ whole genome shotgun (WGS) entry which is preliminary data.</text>
</comment>
<evidence type="ECO:0000313" key="10">
    <source>
        <dbReference type="Proteomes" id="UP000468735"/>
    </source>
</evidence>
<dbReference type="Pfam" id="PF26519">
    <property type="entry name" value="BsaP"/>
    <property type="match status" value="1"/>
</dbReference>
<evidence type="ECO:0000259" key="8">
    <source>
        <dbReference type="Pfam" id="PF26519"/>
    </source>
</evidence>
<evidence type="ECO:0000256" key="5">
    <source>
        <dbReference type="ARBA" id="ARBA00093761"/>
    </source>
</evidence>
<comment type="cofactor">
    <cofactor evidence="1">
        <name>iron-sulfur cluster</name>
        <dbReference type="ChEBI" id="CHEBI:30408"/>
    </cofactor>
</comment>
<gene>
    <name evidence="9" type="ORF">F8566_35050</name>
</gene>
<reference evidence="9 10" key="1">
    <citation type="submission" date="2019-09" db="EMBL/GenBank/DDBJ databases">
        <title>Actinomadura physcomitrii sp. nov., a novel actinomycete isolated from moss [Physcomitrium sphaericum (Ludw) Fuernr].</title>
        <authorList>
            <person name="Zhuang X."/>
            <person name="Liu C."/>
        </authorList>
    </citation>
    <scope>NUCLEOTIDE SEQUENCE [LARGE SCALE GENOMIC DNA]</scope>
    <source>
        <strain evidence="9 10">HMC1</strain>
    </source>
</reference>
<dbReference type="Proteomes" id="UP000468735">
    <property type="component" value="Unassembled WGS sequence"/>
</dbReference>
<keyword evidence="3" id="KW-0093">Biotin biosynthesis</keyword>
<evidence type="ECO:0000313" key="9">
    <source>
        <dbReference type="EMBL" id="KAB2343354.1"/>
    </source>
</evidence>
<evidence type="ECO:0000256" key="3">
    <source>
        <dbReference type="ARBA" id="ARBA00022756"/>
    </source>
</evidence>
<dbReference type="OrthoDB" id="3829284at2"/>
<keyword evidence="4" id="KW-0408">Iron</keyword>
<evidence type="ECO:0000256" key="2">
    <source>
        <dbReference type="ARBA" id="ARBA00022723"/>
    </source>
</evidence>
<comment type="similarity">
    <text evidence="6">Belongs to the BsaP family.</text>
</comment>
<name>A0A6H9YUA3_9ACTN</name>
<dbReference type="AlphaFoldDB" id="A0A6H9YUA3"/>
<proteinExistence type="inferred from homology"/>
<evidence type="ECO:0000256" key="6">
    <source>
        <dbReference type="ARBA" id="ARBA00093780"/>
    </source>
</evidence>
<evidence type="ECO:0000256" key="4">
    <source>
        <dbReference type="ARBA" id="ARBA00023004"/>
    </source>
</evidence>
<evidence type="ECO:0000256" key="7">
    <source>
        <dbReference type="ARBA" id="ARBA00093796"/>
    </source>
</evidence>
<sequence>MFIDGGDTVPLVESTYCDRCGEPAQQGDHGSCRAARRMEPPRYCGRCRRRMIVQVTPTGWNARCSEHGELAST</sequence>
<keyword evidence="2" id="KW-0479">Metal-binding</keyword>
<evidence type="ECO:0000256" key="1">
    <source>
        <dbReference type="ARBA" id="ARBA00001915"/>
    </source>
</evidence>
<dbReference type="InterPro" id="IPR058605">
    <property type="entry name" value="BsaP_C"/>
</dbReference>
<dbReference type="EMBL" id="WBMT01000019">
    <property type="protein sequence ID" value="KAB2343354.1"/>
    <property type="molecule type" value="Genomic_DNA"/>
</dbReference>
<protein>
    <recommendedName>
        <fullName evidence="7">Biotin synthase auxiliary protein</fullName>
    </recommendedName>
</protein>
<comment type="function">
    <text evidence="5">Required for the activity of the biotin synthase BioB.</text>
</comment>